<name>A0ABD0QBP0_CIRMR</name>
<organism evidence="1 2">
    <name type="scientific">Cirrhinus mrigala</name>
    <name type="common">Mrigala</name>
    <dbReference type="NCBI Taxonomy" id="683832"/>
    <lineage>
        <taxon>Eukaryota</taxon>
        <taxon>Metazoa</taxon>
        <taxon>Chordata</taxon>
        <taxon>Craniata</taxon>
        <taxon>Vertebrata</taxon>
        <taxon>Euteleostomi</taxon>
        <taxon>Actinopterygii</taxon>
        <taxon>Neopterygii</taxon>
        <taxon>Teleostei</taxon>
        <taxon>Ostariophysi</taxon>
        <taxon>Cypriniformes</taxon>
        <taxon>Cyprinidae</taxon>
        <taxon>Labeoninae</taxon>
        <taxon>Labeonini</taxon>
        <taxon>Cirrhinus</taxon>
    </lineage>
</organism>
<keyword evidence="2" id="KW-1185">Reference proteome</keyword>
<dbReference type="EMBL" id="JAMKFB020000009">
    <property type="protein sequence ID" value="KAL0183569.1"/>
    <property type="molecule type" value="Genomic_DNA"/>
</dbReference>
<accession>A0ABD0QBP0</accession>
<feature type="non-terminal residue" evidence="1">
    <location>
        <position position="52"/>
    </location>
</feature>
<evidence type="ECO:0000313" key="2">
    <source>
        <dbReference type="Proteomes" id="UP001529510"/>
    </source>
</evidence>
<protein>
    <submittedName>
        <fullName evidence="1">Uncharacterized protein</fullName>
    </submittedName>
</protein>
<comment type="caution">
    <text evidence="1">The sequence shown here is derived from an EMBL/GenBank/DDBJ whole genome shotgun (WGS) entry which is preliminary data.</text>
</comment>
<reference evidence="1 2" key="1">
    <citation type="submission" date="2024-05" db="EMBL/GenBank/DDBJ databases">
        <title>Genome sequencing and assembly of Indian major carp, Cirrhinus mrigala (Hamilton, 1822).</title>
        <authorList>
            <person name="Mohindra V."/>
            <person name="Chowdhury L.M."/>
            <person name="Lal K."/>
            <person name="Jena J.K."/>
        </authorList>
    </citation>
    <scope>NUCLEOTIDE SEQUENCE [LARGE SCALE GENOMIC DNA]</scope>
    <source>
        <strain evidence="1">CM1030</strain>
        <tissue evidence="1">Blood</tissue>
    </source>
</reference>
<feature type="non-terminal residue" evidence="1">
    <location>
        <position position="1"/>
    </location>
</feature>
<dbReference type="AlphaFoldDB" id="A0ABD0QBP0"/>
<gene>
    <name evidence="1" type="ORF">M9458_019265</name>
</gene>
<evidence type="ECO:0000313" key="1">
    <source>
        <dbReference type="EMBL" id="KAL0183569.1"/>
    </source>
</evidence>
<sequence length="52" mass="5802">EFEEKVFDVSADGLVGSLLTCSAIALWRPEFESWLEDLSRSCPLLSLPLCDL</sequence>
<dbReference type="Proteomes" id="UP001529510">
    <property type="component" value="Unassembled WGS sequence"/>
</dbReference>
<proteinExistence type="predicted"/>